<dbReference type="EMBL" id="SHSV01000002">
    <property type="protein sequence ID" value="TCF47904.1"/>
    <property type="molecule type" value="Genomic_DNA"/>
</dbReference>
<evidence type="ECO:0000313" key="3">
    <source>
        <dbReference type="EMBL" id="TCF47904.1"/>
    </source>
</evidence>
<protein>
    <submittedName>
        <fullName evidence="3">Uncharacterized protein</fullName>
    </submittedName>
</protein>
<name>A0A4R0WJA0_BIFLL</name>
<proteinExistence type="predicted"/>
<sequence>MIHPATTGTPSRIGYPSPRVHCANDSGRHITANGAPSSVTTRLTSMPDCSPRAIARAYPSARTSNVNCCPESHAALSPSQAITSLRPLYERPTLYNSSNPSSTDTPNANVPPLMSARLSATSGRASRIRSRDGDWPSLPVTTEQIVSTSRSAMPRTNVFTASRTDIFDAKYPHASFERATHPEHPEATATITATNPTVRLNVPPNI</sequence>
<reference evidence="3" key="2">
    <citation type="submission" date="2019-02" db="EMBL/GenBank/DDBJ databases">
        <authorList>
            <person name="Odamaki T."/>
        </authorList>
    </citation>
    <scope>NUCLEOTIDE SEQUENCE</scope>
    <source>
        <strain evidence="2">MCC10044</strain>
        <strain evidence="3">MCC10102</strain>
    </source>
</reference>
<dbReference type="AlphaFoldDB" id="A0A4R0WJA0"/>
<evidence type="ECO:0000313" key="4">
    <source>
        <dbReference type="Proteomes" id="UP000292692"/>
    </source>
</evidence>
<reference evidence="4 5" key="1">
    <citation type="journal article" date="2018" name="Sci. Rep.">
        <title>Genomic diversity and distribution of Bifidobacterium longum subsp. longum across the human lifespan.</title>
        <authorList>
            <person name="Odamaki T."/>
            <person name="Bottacini F."/>
            <person name="Kato K."/>
            <person name="Mitsuyama E."/>
            <person name="Yoshida K."/>
            <person name="Horigome A."/>
            <person name="Xiao J.Z."/>
            <person name="van Sinderen D."/>
        </authorList>
    </citation>
    <scope>NUCLEOTIDE SEQUENCE [LARGE SCALE GENOMIC DNA]</scope>
    <source>
        <strain evidence="2 5">MCC10044</strain>
        <strain evidence="3 4">MCC10102</strain>
    </source>
</reference>
<dbReference type="Proteomes" id="UP000293319">
    <property type="component" value="Unassembled WGS sequence"/>
</dbReference>
<organism evidence="3 4">
    <name type="scientific">Bifidobacterium longum subsp. longum</name>
    <dbReference type="NCBI Taxonomy" id="1679"/>
    <lineage>
        <taxon>Bacteria</taxon>
        <taxon>Bacillati</taxon>
        <taxon>Actinomycetota</taxon>
        <taxon>Actinomycetes</taxon>
        <taxon>Bifidobacteriales</taxon>
        <taxon>Bifidobacteriaceae</taxon>
        <taxon>Bifidobacterium</taxon>
    </lineage>
</organism>
<evidence type="ECO:0000313" key="2">
    <source>
        <dbReference type="EMBL" id="TCE46262.1"/>
    </source>
</evidence>
<evidence type="ECO:0000256" key="1">
    <source>
        <dbReference type="SAM" id="MobiDB-lite"/>
    </source>
</evidence>
<accession>A0A4R0WJA0</accession>
<gene>
    <name evidence="2" type="ORF">MCC10044_0083</name>
    <name evidence="3" type="ORF">MCC10102_0112</name>
</gene>
<feature type="compositionally biased region" description="Low complexity" evidence="1">
    <location>
        <begin position="96"/>
        <end position="108"/>
    </location>
</feature>
<dbReference type="Proteomes" id="UP000292692">
    <property type="component" value="Unassembled WGS sequence"/>
</dbReference>
<feature type="region of interest" description="Disordered" evidence="1">
    <location>
        <begin position="92"/>
        <end position="113"/>
    </location>
</feature>
<comment type="caution">
    <text evidence="3">The sequence shown here is derived from an EMBL/GenBank/DDBJ whole genome shotgun (WGS) entry which is preliminary data.</text>
</comment>
<evidence type="ECO:0000313" key="5">
    <source>
        <dbReference type="Proteomes" id="UP000293319"/>
    </source>
</evidence>
<dbReference type="EMBL" id="SHQV01000004">
    <property type="protein sequence ID" value="TCE46262.1"/>
    <property type="molecule type" value="Genomic_DNA"/>
</dbReference>